<keyword evidence="7 15" id="KW-0472">Membrane</keyword>
<feature type="transmembrane region" description="Helical" evidence="15">
    <location>
        <begin position="333"/>
        <end position="357"/>
    </location>
</feature>
<dbReference type="InterPro" id="IPR038050">
    <property type="entry name" value="Neuro_actylchol_rec"/>
</dbReference>
<keyword evidence="11" id="KW-0628">Postsynaptic cell membrane</keyword>
<evidence type="ECO:0000256" key="6">
    <source>
        <dbReference type="ARBA" id="ARBA00023065"/>
    </source>
</evidence>
<keyword evidence="13 15" id="KW-0407">Ion channel</keyword>
<dbReference type="SUPFAM" id="SSF63712">
    <property type="entry name" value="Nicotinic receptor ligand binding domain-like"/>
    <property type="match status" value="1"/>
</dbReference>
<feature type="transmembrane region" description="Helical" evidence="15">
    <location>
        <begin position="898"/>
        <end position="925"/>
    </location>
</feature>
<evidence type="ECO:0000256" key="2">
    <source>
        <dbReference type="ARBA" id="ARBA00022475"/>
    </source>
</evidence>
<feature type="chain" id="PRO_5022263434" evidence="15">
    <location>
        <begin position="23"/>
        <end position="1011"/>
    </location>
</feature>
<feature type="transmembrane region" description="Helical" evidence="15">
    <location>
        <begin position="544"/>
        <end position="561"/>
    </location>
</feature>
<evidence type="ECO:0000256" key="16">
    <source>
        <dbReference type="SAM" id="MobiDB-lite"/>
    </source>
</evidence>
<dbReference type="InterPro" id="IPR036734">
    <property type="entry name" value="Neur_chan_lig-bd_sf"/>
</dbReference>
<dbReference type="InterPro" id="IPR006202">
    <property type="entry name" value="Neur_chan_lig-bd"/>
</dbReference>
<evidence type="ECO:0000256" key="14">
    <source>
        <dbReference type="ARBA" id="ARBA00034104"/>
    </source>
</evidence>
<evidence type="ECO:0000256" key="11">
    <source>
        <dbReference type="ARBA" id="ARBA00023257"/>
    </source>
</evidence>
<dbReference type="GO" id="GO:0045211">
    <property type="term" value="C:postsynaptic membrane"/>
    <property type="evidence" value="ECO:0007669"/>
    <property type="project" value="UniProtKB-SubCell"/>
</dbReference>
<dbReference type="InterPro" id="IPR006201">
    <property type="entry name" value="Neur_channel"/>
</dbReference>
<dbReference type="Gene3D" id="2.70.170.10">
    <property type="entry name" value="Neurotransmitter-gated ion-channel ligand-binding domain"/>
    <property type="match status" value="1"/>
</dbReference>
<keyword evidence="2" id="KW-1003">Cell membrane</keyword>
<dbReference type="Gene3D" id="1.20.58.390">
    <property type="entry name" value="Neurotransmitter-gated ion-channel transmembrane domain"/>
    <property type="match status" value="2"/>
</dbReference>
<feature type="transmembrane region" description="Helical" evidence="15">
    <location>
        <begin position="691"/>
        <end position="718"/>
    </location>
</feature>
<dbReference type="InterPro" id="IPR002394">
    <property type="entry name" value="Nicotinic_acetylcholine_rcpt"/>
</dbReference>
<dbReference type="InterPro" id="IPR018000">
    <property type="entry name" value="Neurotransmitter_ion_chnl_CS"/>
</dbReference>
<feature type="domain" description="Neurotransmitter-gated ion-channel transmembrane" evidence="18">
    <location>
        <begin position="321"/>
        <end position="555"/>
    </location>
</feature>
<feature type="signal peptide" evidence="15">
    <location>
        <begin position="1"/>
        <end position="22"/>
    </location>
</feature>
<comment type="caution">
    <text evidence="15">Lacks conserved residue(s) required for the propagation of feature annotation.</text>
</comment>
<feature type="transmembrane region" description="Helical" evidence="15">
    <location>
        <begin position="730"/>
        <end position="754"/>
    </location>
</feature>
<keyword evidence="3 15" id="KW-0812">Transmembrane</keyword>
<dbReference type="GO" id="GO:0022848">
    <property type="term" value="F:acetylcholine-gated monoatomic cation-selective channel activity"/>
    <property type="evidence" value="ECO:0007669"/>
    <property type="project" value="InterPro"/>
</dbReference>
<evidence type="ECO:0000256" key="13">
    <source>
        <dbReference type="ARBA" id="ARBA00023303"/>
    </source>
</evidence>
<feature type="transmembrane region" description="Helical" evidence="15">
    <location>
        <begin position="257"/>
        <end position="280"/>
    </location>
</feature>
<dbReference type="GO" id="GO:0004888">
    <property type="term" value="F:transmembrane signaling receptor activity"/>
    <property type="evidence" value="ECO:0007669"/>
    <property type="project" value="InterPro"/>
</dbReference>
<sequence length="1011" mass="115138">MGLRRLCGFLACGLCLIAPCIGASYKGLEGQLYEDLLYDYNKIPRPVKNSTDVLMVAVGASLIRIIDVDEKNQVLTTNLWLEMKWVDAKLQWDPKKYGGITTLHIPSDLIWTPDLVLYNNAAGDPDITIFTDALVAYDGRVFWQPPAIYKSFCPIDVTWFPYDLQNCNMKFGAWSYTGYYVDLRQLPSDQVMVTKDSDGSDVEFMENGMDLSFFYKSAEWDLLSLTSARHSVLYASCCGPEKYVDITYYLVLRRKTLFFTCNLIIPCFLISLLTTFVFYLSDHKITFSISILVTLTVFFLVSAFAFDEFATSRVTEQVLIDIMPPTSLVIPMFGRYLITTMILVALSTVVSVVTVNFRFRSGSAHKMSPWIRSIFLKFLPKVLMMKRPDHNKVKNIETNNGLVEPSALITPHSENCHQRSVPRKTLKKDKLPNIELNSYVFSRPSTSLHVSSFDSRTLPYYTDICNNQPRKSRGSNMSESYTTGENEKMGSLKNKNKVKDRVHDVIFTNLLQQVRFVAEHFKRNEQEAEISDDWTFVAMVLDRLFLIIFSVLNVATFFIILEAPSLYDTREPLNITVPHKPLGQANLYRRLRSACTTYLCGCRPTTWIAEWIGQLRVPEEVDLMWARIDCALVCNGVCVCLEAGDSYSHYSAVGVVFSFCVSGRQKRLTYPRETMYEEQIMNCVQISQVPFAWGIHIVEITVSLLALIMNCAVATFVYNAIPISQPQRRALAALTLNYGCIAGYQLARNIYYMVSMHSACMNAVTTASCKLQEFPILFAYVHCVFITALIAMQSLEDLHEDRRPIYCANTWSIQQSILVVFSLCLSLYFTAFDIEKRTIAMPECSLLMAIQDDMKCYILLTILMCPHVIYAFYFGILRKVQLRNTDFRLLHTMSMKEIVGLESSLWMILMLLSGSLTLVRFVALYSNGKILTQLFEISFVLGPLAITFAHPFLLLWHNICVRNSAVRTCPSLRSIMPSYEPVTPPMPRRVVMNNAYGNNAPHAIPIIRMSM</sequence>
<evidence type="ECO:0000313" key="20">
    <source>
        <dbReference type="WBParaSite" id="L893_g3022.t1"/>
    </source>
</evidence>
<dbReference type="PRINTS" id="PR00254">
    <property type="entry name" value="NICOTINICR"/>
</dbReference>
<evidence type="ECO:0000256" key="7">
    <source>
        <dbReference type="ARBA" id="ARBA00023136"/>
    </source>
</evidence>
<keyword evidence="15" id="KW-0732">Signal</keyword>
<proteinExistence type="inferred from homology"/>
<evidence type="ECO:0000256" key="10">
    <source>
        <dbReference type="ARBA" id="ARBA00023180"/>
    </source>
</evidence>
<evidence type="ECO:0000256" key="9">
    <source>
        <dbReference type="ARBA" id="ARBA00023170"/>
    </source>
</evidence>
<keyword evidence="4 15" id="KW-1133">Transmembrane helix</keyword>
<dbReference type="PRINTS" id="PR00252">
    <property type="entry name" value="NRIONCHANNEL"/>
</dbReference>
<evidence type="ECO:0000259" key="17">
    <source>
        <dbReference type="Pfam" id="PF02931"/>
    </source>
</evidence>
<comment type="similarity">
    <text evidence="15">Belongs to the ligand-gated ion channel (TC 1.A.9) family.</text>
</comment>
<keyword evidence="19" id="KW-1185">Reference proteome</keyword>
<evidence type="ECO:0000256" key="4">
    <source>
        <dbReference type="ARBA" id="ARBA00022989"/>
    </source>
</evidence>
<accession>A0A1I7ZVN6</accession>
<dbReference type="InterPro" id="IPR006029">
    <property type="entry name" value="Neurotrans-gated_channel_TM"/>
</dbReference>
<keyword evidence="1 15" id="KW-0813">Transport</keyword>
<dbReference type="AlphaFoldDB" id="A0A1I7ZVN6"/>
<dbReference type="SUPFAM" id="SSF90112">
    <property type="entry name" value="Neurotransmitter-gated ion-channel transmembrane pore"/>
    <property type="match status" value="1"/>
</dbReference>
<feature type="region of interest" description="Disordered" evidence="16">
    <location>
        <begin position="469"/>
        <end position="489"/>
    </location>
</feature>
<evidence type="ECO:0000256" key="5">
    <source>
        <dbReference type="ARBA" id="ARBA00023018"/>
    </source>
</evidence>
<protein>
    <submittedName>
        <fullName evidence="20">Neur_chan_LBD domain-containing protein</fullName>
    </submittedName>
</protein>
<dbReference type="CDD" id="cd19064">
    <property type="entry name" value="LGIC_TM_nAChR"/>
    <property type="match status" value="1"/>
</dbReference>
<keyword evidence="12" id="KW-1071">Ligand-gated ion channel</keyword>
<evidence type="ECO:0000313" key="19">
    <source>
        <dbReference type="Proteomes" id="UP000095287"/>
    </source>
</evidence>
<evidence type="ECO:0000256" key="3">
    <source>
        <dbReference type="ARBA" id="ARBA00022692"/>
    </source>
</evidence>
<keyword evidence="9" id="KW-0675">Receptor</keyword>
<evidence type="ECO:0000259" key="18">
    <source>
        <dbReference type="Pfam" id="PF02932"/>
    </source>
</evidence>
<name>A0A1I7ZVN6_9BILA</name>
<evidence type="ECO:0000256" key="1">
    <source>
        <dbReference type="ARBA" id="ARBA00022448"/>
    </source>
</evidence>
<dbReference type="Pfam" id="PF02931">
    <property type="entry name" value="Neur_chan_LBD"/>
    <property type="match status" value="1"/>
</dbReference>
<feature type="transmembrane region" description="Helical" evidence="15">
    <location>
        <begin position="857"/>
        <end position="877"/>
    </location>
</feature>
<dbReference type="WBParaSite" id="L893_g3022.t1">
    <property type="protein sequence ID" value="L893_g3022.t1"/>
    <property type="gene ID" value="L893_g3022"/>
</dbReference>
<feature type="transmembrane region" description="Helical" evidence="15">
    <location>
        <begin position="774"/>
        <end position="792"/>
    </location>
</feature>
<evidence type="ECO:0000256" key="12">
    <source>
        <dbReference type="ARBA" id="ARBA00023286"/>
    </source>
</evidence>
<keyword evidence="5" id="KW-0770">Synapse</keyword>
<keyword evidence="10" id="KW-0325">Glycoprotein</keyword>
<dbReference type="FunFam" id="2.70.170.10:FF:000044">
    <property type="entry name" value="AcetylCholine Receptor"/>
    <property type="match status" value="1"/>
</dbReference>
<feature type="transmembrane region" description="Helical" evidence="15">
    <location>
        <begin position="813"/>
        <end position="832"/>
    </location>
</feature>
<feature type="transmembrane region" description="Helical" evidence="15">
    <location>
        <begin position="287"/>
        <end position="306"/>
    </location>
</feature>
<dbReference type="InterPro" id="IPR036719">
    <property type="entry name" value="Neuro-gated_channel_TM_sf"/>
</dbReference>
<keyword evidence="8" id="KW-1015">Disulfide bond</keyword>
<dbReference type="PROSITE" id="PS00236">
    <property type="entry name" value="NEUROTR_ION_CHANNEL"/>
    <property type="match status" value="1"/>
</dbReference>
<keyword evidence="6 15" id="KW-0406">Ion transport</keyword>
<dbReference type="PANTHER" id="PTHR18945">
    <property type="entry name" value="NEUROTRANSMITTER GATED ION CHANNEL"/>
    <property type="match status" value="1"/>
</dbReference>
<dbReference type="Proteomes" id="UP000095287">
    <property type="component" value="Unplaced"/>
</dbReference>
<reference evidence="20" key="1">
    <citation type="submission" date="2016-11" db="UniProtKB">
        <authorList>
            <consortium name="WormBaseParasite"/>
        </authorList>
    </citation>
    <scope>IDENTIFICATION</scope>
</reference>
<evidence type="ECO:0000256" key="8">
    <source>
        <dbReference type="ARBA" id="ARBA00023157"/>
    </source>
</evidence>
<comment type="subcellular location">
    <subcellularLocation>
        <location evidence="14">Postsynaptic cell membrane</location>
        <topology evidence="14">Multi-pass membrane protein</topology>
    </subcellularLocation>
</comment>
<evidence type="ECO:0000256" key="15">
    <source>
        <dbReference type="RuleBase" id="RU000687"/>
    </source>
</evidence>
<feature type="domain" description="Neurotransmitter-gated ion-channel ligand-binding" evidence="17">
    <location>
        <begin position="30"/>
        <end position="256"/>
    </location>
</feature>
<dbReference type="Pfam" id="PF02932">
    <property type="entry name" value="Neur_chan_memb"/>
    <property type="match status" value="1"/>
</dbReference>
<feature type="compositionally biased region" description="Polar residues" evidence="16">
    <location>
        <begin position="469"/>
        <end position="484"/>
    </location>
</feature>
<feature type="transmembrane region" description="Helical" evidence="15">
    <location>
        <begin position="937"/>
        <end position="956"/>
    </location>
</feature>
<organism evidence="19 20">
    <name type="scientific">Steinernema glaseri</name>
    <dbReference type="NCBI Taxonomy" id="37863"/>
    <lineage>
        <taxon>Eukaryota</taxon>
        <taxon>Metazoa</taxon>
        <taxon>Ecdysozoa</taxon>
        <taxon>Nematoda</taxon>
        <taxon>Chromadorea</taxon>
        <taxon>Rhabditida</taxon>
        <taxon>Tylenchina</taxon>
        <taxon>Panagrolaimomorpha</taxon>
        <taxon>Strongyloidoidea</taxon>
        <taxon>Steinernematidae</taxon>
        <taxon>Steinernema</taxon>
    </lineage>
</organism>